<protein>
    <submittedName>
        <fullName evidence="3">Uncharacterized protein</fullName>
    </submittedName>
</protein>
<keyword evidence="1" id="KW-0175">Coiled coil</keyword>
<feature type="compositionally biased region" description="Polar residues" evidence="2">
    <location>
        <begin position="10"/>
        <end position="20"/>
    </location>
</feature>
<proteinExistence type="predicted"/>
<evidence type="ECO:0000256" key="1">
    <source>
        <dbReference type="SAM" id="Coils"/>
    </source>
</evidence>
<evidence type="ECO:0000313" key="3">
    <source>
        <dbReference type="EMBL" id="KIY66464.1"/>
    </source>
</evidence>
<sequence length="228" mass="26555">MSGRLASFKGPSTPNSSPARQQQPQQIQSEPTETTHHRKFRLLLLDMKGAAETWDDLVLVDGLKAAKGLVDARTQLDNELQLVEERRPRTRLVGPKLAIMESRINDLDAVLVKLNKQFRKMTSIYDAMESLLVDAHATRGWQFAQQEPLWLTWPLERFVNELSQLIPLYHRELNIHIALVARLRKHAMPFEEARRAVATWSEQRWLEDQGWEAKWEDLCEVEVDRWDI</sequence>
<dbReference type="Proteomes" id="UP000054007">
    <property type="component" value="Unassembled WGS sequence"/>
</dbReference>
<evidence type="ECO:0000256" key="2">
    <source>
        <dbReference type="SAM" id="MobiDB-lite"/>
    </source>
</evidence>
<dbReference type="PANTHER" id="PTHR15827">
    <property type="entry name" value="CYCLIN-DEPENDENT KINASE 2-INTERACTING PROTEIN"/>
    <property type="match status" value="1"/>
</dbReference>
<feature type="region of interest" description="Disordered" evidence="2">
    <location>
        <begin position="1"/>
        <end position="35"/>
    </location>
</feature>
<keyword evidence="4" id="KW-1185">Reference proteome</keyword>
<name>A0A0D7B8G0_9AGAR</name>
<dbReference type="PANTHER" id="PTHR15827:SF2">
    <property type="entry name" value="CYCLIN-DEPENDENT KINASE 2-INTERACTING PROTEIN"/>
    <property type="match status" value="1"/>
</dbReference>
<dbReference type="OrthoDB" id="17066at2759"/>
<gene>
    <name evidence="3" type="ORF">CYLTODRAFT_398643</name>
</gene>
<dbReference type="AlphaFoldDB" id="A0A0D7B8G0"/>
<reference evidence="3 4" key="1">
    <citation type="journal article" date="2015" name="Fungal Genet. Biol.">
        <title>Evolution of novel wood decay mechanisms in Agaricales revealed by the genome sequences of Fistulina hepatica and Cylindrobasidium torrendii.</title>
        <authorList>
            <person name="Floudas D."/>
            <person name="Held B.W."/>
            <person name="Riley R."/>
            <person name="Nagy L.G."/>
            <person name="Koehler G."/>
            <person name="Ransdell A.S."/>
            <person name="Younus H."/>
            <person name="Chow J."/>
            <person name="Chiniquy J."/>
            <person name="Lipzen A."/>
            <person name="Tritt A."/>
            <person name="Sun H."/>
            <person name="Haridas S."/>
            <person name="LaButti K."/>
            <person name="Ohm R.A."/>
            <person name="Kues U."/>
            <person name="Blanchette R.A."/>
            <person name="Grigoriev I.V."/>
            <person name="Minto R.E."/>
            <person name="Hibbett D.S."/>
        </authorList>
    </citation>
    <scope>NUCLEOTIDE SEQUENCE [LARGE SCALE GENOMIC DNA]</scope>
    <source>
        <strain evidence="3 4">FP15055 ss-10</strain>
    </source>
</reference>
<dbReference type="EMBL" id="KN880553">
    <property type="protein sequence ID" value="KIY66464.1"/>
    <property type="molecule type" value="Genomic_DNA"/>
</dbReference>
<organism evidence="3 4">
    <name type="scientific">Cylindrobasidium torrendii FP15055 ss-10</name>
    <dbReference type="NCBI Taxonomy" id="1314674"/>
    <lineage>
        <taxon>Eukaryota</taxon>
        <taxon>Fungi</taxon>
        <taxon>Dikarya</taxon>
        <taxon>Basidiomycota</taxon>
        <taxon>Agaricomycotina</taxon>
        <taxon>Agaricomycetes</taxon>
        <taxon>Agaricomycetidae</taxon>
        <taxon>Agaricales</taxon>
        <taxon>Marasmiineae</taxon>
        <taxon>Physalacriaceae</taxon>
        <taxon>Cylindrobasidium</taxon>
    </lineage>
</organism>
<evidence type="ECO:0000313" key="4">
    <source>
        <dbReference type="Proteomes" id="UP000054007"/>
    </source>
</evidence>
<feature type="coiled-coil region" evidence="1">
    <location>
        <begin position="66"/>
        <end position="117"/>
    </location>
</feature>
<accession>A0A0D7B8G0</accession>